<comment type="similarity">
    <text evidence="1">Belongs to the IWR1/SLC7A6OS family.</text>
</comment>
<feature type="compositionally biased region" description="Acidic residues" evidence="2">
    <location>
        <begin position="341"/>
        <end position="350"/>
    </location>
</feature>
<protein>
    <recommendedName>
        <fullName evidence="3">Transcription factor Iwr1 domain-containing protein</fullName>
    </recommendedName>
</protein>
<feature type="compositionally biased region" description="Basic and acidic residues" evidence="2">
    <location>
        <begin position="159"/>
        <end position="168"/>
    </location>
</feature>
<organism evidence="4 5">
    <name type="scientific">[Torrubiella] hemipterigena</name>
    <dbReference type="NCBI Taxonomy" id="1531966"/>
    <lineage>
        <taxon>Eukaryota</taxon>
        <taxon>Fungi</taxon>
        <taxon>Dikarya</taxon>
        <taxon>Ascomycota</taxon>
        <taxon>Pezizomycotina</taxon>
        <taxon>Sordariomycetes</taxon>
        <taxon>Hypocreomycetidae</taxon>
        <taxon>Hypocreales</taxon>
        <taxon>Clavicipitaceae</taxon>
        <taxon>Clavicipitaceae incertae sedis</taxon>
        <taxon>'Torrubiella' clade</taxon>
    </lineage>
</organism>
<evidence type="ECO:0000259" key="3">
    <source>
        <dbReference type="Pfam" id="PF08574"/>
    </source>
</evidence>
<feature type="compositionally biased region" description="Basic residues" evidence="2">
    <location>
        <begin position="133"/>
        <end position="144"/>
    </location>
</feature>
<dbReference type="GO" id="GO:0005737">
    <property type="term" value="C:cytoplasm"/>
    <property type="evidence" value="ECO:0007669"/>
    <property type="project" value="TreeGrafter"/>
</dbReference>
<dbReference type="Pfam" id="PF08574">
    <property type="entry name" value="Iwr1"/>
    <property type="match status" value="1"/>
</dbReference>
<reference evidence="4 5" key="1">
    <citation type="journal article" date="2015" name="Genome Announc.">
        <title>Draft Genome Sequence and Gene Annotation of the Entomopathogenic Fungus Verticillium hemipterigenum.</title>
        <authorList>
            <person name="Horn F."/>
            <person name="Habel A."/>
            <person name="Scharf D.H."/>
            <person name="Dworschak J."/>
            <person name="Brakhage A.A."/>
            <person name="Guthke R."/>
            <person name="Hertweck C."/>
            <person name="Linde J."/>
        </authorList>
    </citation>
    <scope>NUCLEOTIDE SEQUENCE [LARGE SCALE GENOMIC DNA]</scope>
</reference>
<evidence type="ECO:0000256" key="1">
    <source>
        <dbReference type="ARBA" id="ARBA00010218"/>
    </source>
</evidence>
<dbReference type="HOGENOM" id="CLU_039754_0_0_1"/>
<dbReference type="PANTHER" id="PTHR28063:SF1">
    <property type="entry name" value="RNA POLYMERASE II NUCLEAR LOCALIZATION PROTEIN IWR1"/>
    <property type="match status" value="1"/>
</dbReference>
<feature type="compositionally biased region" description="Basic and acidic residues" evidence="2">
    <location>
        <begin position="72"/>
        <end position="87"/>
    </location>
</feature>
<feature type="compositionally biased region" description="Polar residues" evidence="2">
    <location>
        <begin position="256"/>
        <end position="265"/>
    </location>
</feature>
<evidence type="ECO:0000256" key="2">
    <source>
        <dbReference type="SAM" id="MobiDB-lite"/>
    </source>
</evidence>
<proteinExistence type="inferred from homology"/>
<evidence type="ECO:0000313" key="5">
    <source>
        <dbReference type="Proteomes" id="UP000039046"/>
    </source>
</evidence>
<gene>
    <name evidence="4" type="ORF">VHEMI05154</name>
</gene>
<dbReference type="InterPro" id="IPR040150">
    <property type="entry name" value="Iwr1"/>
</dbReference>
<dbReference type="Proteomes" id="UP000039046">
    <property type="component" value="Unassembled WGS sequence"/>
</dbReference>
<dbReference type="GO" id="GO:0006606">
    <property type="term" value="P:protein import into nucleus"/>
    <property type="evidence" value="ECO:0007669"/>
    <property type="project" value="InterPro"/>
</dbReference>
<dbReference type="OrthoDB" id="6255506at2759"/>
<sequence length="413" mass="47153">MSLPPQVIRVKRKRVEEAPVTFLQLDHGTKRHRSEANWVYQRKDASTKRPGQHPNQVPVIHVSGGPGAPTAPKEELPSKTPTEDEIKQAISSNKEQRRFHVSRAMLAAAAKQPTGGNIFKKERQRPTLFVERTKRKRLLAKPRRSLAPQMSSSQELPTDDVKQKDLKRPGVSKRAVGESAEASTKEVLPEPMINRHNEDMDKIAADMNEWVLREVGASLYQIEEDKKAAEKARFKPKAPAQRYQERHPQLQEADTEMSNTATPTEMSDEDGEEGEDWIIEEYIRVPANYMAIDVSPSDIGVLVLEGEEDTMLFYGAQNDDDDELGEDEEDENAENHYTADYPEDEVASDDEYGRNPYWFRNNNASDDEEFDEDEYDSDDMATEADLDDDARMARIVAHMKRHRIQTEQELDYA</sequence>
<feature type="compositionally biased region" description="Acidic residues" evidence="2">
    <location>
        <begin position="365"/>
        <end position="386"/>
    </location>
</feature>
<feature type="region of interest" description="Disordered" evidence="2">
    <location>
        <begin position="226"/>
        <end position="273"/>
    </location>
</feature>
<feature type="region of interest" description="Disordered" evidence="2">
    <location>
        <begin position="317"/>
        <end position="386"/>
    </location>
</feature>
<evidence type="ECO:0000313" key="4">
    <source>
        <dbReference type="EMBL" id="CEJ89304.1"/>
    </source>
</evidence>
<keyword evidence="5" id="KW-1185">Reference proteome</keyword>
<dbReference type="AlphaFoldDB" id="A0A0A1T3A4"/>
<feature type="region of interest" description="Disordered" evidence="2">
    <location>
        <begin position="42"/>
        <end position="97"/>
    </location>
</feature>
<feature type="compositionally biased region" description="Acidic residues" evidence="2">
    <location>
        <begin position="318"/>
        <end position="332"/>
    </location>
</feature>
<dbReference type="EMBL" id="CDHN01000002">
    <property type="protein sequence ID" value="CEJ89304.1"/>
    <property type="molecule type" value="Genomic_DNA"/>
</dbReference>
<accession>A0A0A1T3A4</accession>
<dbReference type="PANTHER" id="PTHR28063">
    <property type="entry name" value="RNA POLYMERASE II NUCLEAR LOCALIZATION PROTEIN IWR1"/>
    <property type="match status" value="1"/>
</dbReference>
<name>A0A0A1T3A4_9HYPO</name>
<feature type="region of interest" description="Disordered" evidence="2">
    <location>
        <begin position="131"/>
        <end position="186"/>
    </location>
</feature>
<feature type="domain" description="Transcription factor Iwr1" evidence="3">
    <location>
        <begin position="275"/>
        <end position="345"/>
    </location>
</feature>
<dbReference type="InterPro" id="IPR013883">
    <property type="entry name" value="TF_Iwr1_dom"/>
</dbReference>